<sequence length="308" mass="33261">MRRRGFTLIELLVVIAIIAVLIALLLPAVQAAREAARRAQCTNNMKQIGLGLHNYHQINNALPYGTGVCCTPAGGNWSTFILPTMEQNAIYNGLNQNLGYNTVYNTTIVRTVISTFICPSDPAASNPVTTRFAAHDASPALMLWYPASMGPTHMDNCDFCIDKTPSSTNYCCQGYNFGTNGNAGLGISAGTFAGMFGRTSRVIGFHEITDGLSTTFMVGETLPGDCTFMGVFSQNFPLSGTIIPLNTFETAVDSNWWRTCGFKSKHSSGGNMLMGDGSVRFIKQSISYYVWNVLGTRAGGEIVSSDAY</sequence>
<dbReference type="eggNOG" id="COG2165">
    <property type="taxonomic scope" value="Bacteria"/>
</dbReference>
<dbReference type="SUPFAM" id="SSF54523">
    <property type="entry name" value="Pili subunits"/>
    <property type="match status" value="1"/>
</dbReference>
<dbReference type="NCBIfam" id="TIGR04294">
    <property type="entry name" value="pre_pil_HX9DG"/>
    <property type="match status" value="1"/>
</dbReference>
<evidence type="ECO:0000313" key="3">
    <source>
        <dbReference type="Proteomes" id="UP000010798"/>
    </source>
</evidence>
<dbReference type="RefSeq" id="WP_015246595.1">
    <property type="nucleotide sequence ID" value="NC_019892.1"/>
</dbReference>
<feature type="domain" description="DUF1559" evidence="1">
    <location>
        <begin position="30"/>
        <end position="286"/>
    </location>
</feature>
<dbReference type="InterPro" id="IPR011453">
    <property type="entry name" value="DUF1559"/>
</dbReference>
<dbReference type="HOGENOM" id="CLU_041661_0_0_0"/>
<dbReference type="PANTHER" id="PTHR30093">
    <property type="entry name" value="GENERAL SECRETION PATHWAY PROTEIN G"/>
    <property type="match status" value="1"/>
</dbReference>
<protein>
    <submittedName>
        <fullName evidence="2">Prepilin-type N-terminal cleavage/methylation domain-containing protein</fullName>
    </submittedName>
</protein>
<dbReference type="Pfam" id="PF07596">
    <property type="entry name" value="SBP_bac_10"/>
    <property type="match status" value="1"/>
</dbReference>
<reference evidence="2 3" key="1">
    <citation type="submission" date="2012-02" db="EMBL/GenBank/DDBJ databases">
        <title>Complete sequence of chromosome of Singulisphaera acidiphila DSM 18658.</title>
        <authorList>
            <consortium name="US DOE Joint Genome Institute (JGI-PGF)"/>
            <person name="Lucas S."/>
            <person name="Copeland A."/>
            <person name="Lapidus A."/>
            <person name="Glavina del Rio T."/>
            <person name="Dalin E."/>
            <person name="Tice H."/>
            <person name="Bruce D."/>
            <person name="Goodwin L."/>
            <person name="Pitluck S."/>
            <person name="Peters L."/>
            <person name="Ovchinnikova G."/>
            <person name="Chertkov O."/>
            <person name="Kyrpides N."/>
            <person name="Mavromatis K."/>
            <person name="Ivanova N."/>
            <person name="Brettin T."/>
            <person name="Detter J.C."/>
            <person name="Han C."/>
            <person name="Larimer F."/>
            <person name="Land M."/>
            <person name="Hauser L."/>
            <person name="Markowitz V."/>
            <person name="Cheng J.-F."/>
            <person name="Hugenholtz P."/>
            <person name="Woyke T."/>
            <person name="Wu D."/>
            <person name="Tindall B."/>
            <person name="Pomrenke H."/>
            <person name="Brambilla E."/>
            <person name="Klenk H.-P."/>
            <person name="Eisen J.A."/>
        </authorList>
    </citation>
    <scope>NUCLEOTIDE SEQUENCE [LARGE SCALE GENOMIC DNA]</scope>
    <source>
        <strain evidence="3">ATCC BAA-1392 / DSM 18658 / VKM B-2454 / MOB10</strain>
    </source>
</reference>
<dbReference type="Pfam" id="PF07963">
    <property type="entry name" value="N_methyl"/>
    <property type="match status" value="1"/>
</dbReference>
<dbReference type="NCBIfam" id="TIGR02532">
    <property type="entry name" value="IV_pilin_GFxxxE"/>
    <property type="match status" value="1"/>
</dbReference>
<dbReference type="Gene3D" id="3.30.700.10">
    <property type="entry name" value="Glycoprotein, Type 4 Pilin"/>
    <property type="match status" value="1"/>
</dbReference>
<keyword evidence="3" id="KW-1185">Reference proteome</keyword>
<dbReference type="AlphaFoldDB" id="L0DF62"/>
<dbReference type="PANTHER" id="PTHR30093:SF2">
    <property type="entry name" value="TYPE II SECRETION SYSTEM PROTEIN H"/>
    <property type="match status" value="1"/>
</dbReference>
<dbReference type="EMBL" id="CP003364">
    <property type="protein sequence ID" value="AGA27448.1"/>
    <property type="molecule type" value="Genomic_DNA"/>
</dbReference>
<dbReference type="OrthoDB" id="276576at2"/>
<dbReference type="InterPro" id="IPR012902">
    <property type="entry name" value="N_methyl_site"/>
</dbReference>
<dbReference type="InterPro" id="IPR045584">
    <property type="entry name" value="Pilin-like"/>
</dbReference>
<evidence type="ECO:0000259" key="1">
    <source>
        <dbReference type="Pfam" id="PF07596"/>
    </source>
</evidence>
<gene>
    <name evidence="2" type="ordered locus">Sinac_3175</name>
</gene>
<dbReference type="InterPro" id="IPR027558">
    <property type="entry name" value="Pre_pil_HX9DG_C"/>
</dbReference>
<name>L0DF62_SINAD</name>
<organism evidence="2 3">
    <name type="scientific">Singulisphaera acidiphila (strain ATCC BAA-1392 / DSM 18658 / VKM B-2454 / MOB10)</name>
    <dbReference type="NCBI Taxonomy" id="886293"/>
    <lineage>
        <taxon>Bacteria</taxon>
        <taxon>Pseudomonadati</taxon>
        <taxon>Planctomycetota</taxon>
        <taxon>Planctomycetia</taxon>
        <taxon>Isosphaerales</taxon>
        <taxon>Isosphaeraceae</taxon>
        <taxon>Singulisphaera</taxon>
    </lineage>
</organism>
<dbReference type="Proteomes" id="UP000010798">
    <property type="component" value="Chromosome"/>
</dbReference>
<dbReference type="PROSITE" id="PS00409">
    <property type="entry name" value="PROKAR_NTER_METHYL"/>
    <property type="match status" value="1"/>
</dbReference>
<proteinExistence type="predicted"/>
<accession>L0DF62</accession>
<dbReference type="STRING" id="886293.Sinac_3175"/>
<dbReference type="KEGG" id="saci:Sinac_3175"/>
<evidence type="ECO:0000313" key="2">
    <source>
        <dbReference type="EMBL" id="AGA27448.1"/>
    </source>
</evidence>